<keyword evidence="2" id="KW-1185">Reference proteome</keyword>
<dbReference type="InParanoid" id="A0A0D8JSX9"/>
<reference evidence="2" key="2">
    <citation type="journal article" date="2010" name="Genome Res.">
        <title>Population genomic sequencing of Coccidioides fungi reveals recent hybridization and transposon control.</title>
        <authorList>
            <person name="Neafsey D.E."/>
            <person name="Barker B.M."/>
            <person name="Sharpton T.J."/>
            <person name="Stajich J.E."/>
            <person name="Park D.J."/>
            <person name="Whiston E."/>
            <person name="Hung C.-Y."/>
            <person name="McMahan C."/>
            <person name="White J."/>
            <person name="Sykes S."/>
            <person name="Heiman D."/>
            <person name="Young S."/>
            <person name="Zeng Q."/>
            <person name="Abouelleil A."/>
            <person name="Aftuck L."/>
            <person name="Bessette D."/>
            <person name="Brown A."/>
            <person name="FitzGerald M."/>
            <person name="Lui A."/>
            <person name="Macdonald J.P."/>
            <person name="Priest M."/>
            <person name="Orbach M.J."/>
            <person name="Galgiani J.N."/>
            <person name="Kirkland T.N."/>
            <person name="Cole G.T."/>
            <person name="Birren B.W."/>
            <person name="Henn M.R."/>
            <person name="Taylor J.W."/>
            <person name="Rounsley S.D."/>
        </authorList>
    </citation>
    <scope>GENOME REANNOTATION</scope>
    <source>
        <strain evidence="2">RS</strain>
    </source>
</reference>
<dbReference type="VEuPathDB" id="FungiDB:CIMG_12920"/>
<dbReference type="GeneID" id="24164547"/>
<evidence type="ECO:0000313" key="2">
    <source>
        <dbReference type="Proteomes" id="UP000001261"/>
    </source>
</evidence>
<sequence length="126" mass="13168">MALSRCSVCLALQPQVEVPVDLQSLPSLSSQASSAALSPPSVVIVLALAENIVVAVSSALTEFVGAVVPQGAWNHPAPPPARLTMVVPDHLYSNAASHYFCWCFVGQPGGSPRPPTPYWGTSFVCP</sequence>
<dbReference type="RefSeq" id="XP_004446010.1">
    <property type="nucleotide sequence ID" value="XM_004445953.1"/>
</dbReference>
<dbReference type="KEGG" id="cim:CIMG_12920"/>
<evidence type="ECO:0000313" key="1">
    <source>
        <dbReference type="EMBL" id="KJF60392.1"/>
    </source>
</evidence>
<dbReference type="AlphaFoldDB" id="A0A0D8JSX9"/>
<name>A0A0D8JSX9_COCIM</name>
<gene>
    <name evidence="1" type="ORF">CIMG_12920</name>
</gene>
<dbReference type="Proteomes" id="UP000001261">
    <property type="component" value="Unassembled WGS sequence"/>
</dbReference>
<protein>
    <submittedName>
        <fullName evidence="1">Uncharacterized protein</fullName>
    </submittedName>
</protein>
<reference evidence="2" key="1">
    <citation type="journal article" date="2009" name="Genome Res.">
        <title>Comparative genomic analyses of the human fungal pathogens Coccidioides and their relatives.</title>
        <authorList>
            <person name="Sharpton T.J."/>
            <person name="Stajich J.E."/>
            <person name="Rounsley S.D."/>
            <person name="Gardner M.J."/>
            <person name="Wortman J.R."/>
            <person name="Jordar V.S."/>
            <person name="Maiti R."/>
            <person name="Kodira C.D."/>
            <person name="Neafsey D.E."/>
            <person name="Zeng Q."/>
            <person name="Hung C.-Y."/>
            <person name="McMahan C."/>
            <person name="Muszewska A."/>
            <person name="Grynberg M."/>
            <person name="Mandel M.A."/>
            <person name="Kellner E.M."/>
            <person name="Barker B.M."/>
            <person name="Galgiani J.N."/>
            <person name="Orbach M.J."/>
            <person name="Kirkland T.N."/>
            <person name="Cole G.T."/>
            <person name="Henn M.R."/>
            <person name="Birren B.W."/>
            <person name="Taylor J.W."/>
        </authorList>
    </citation>
    <scope>NUCLEOTIDE SEQUENCE [LARGE SCALE GENOMIC DNA]</scope>
    <source>
        <strain evidence="2">RS</strain>
    </source>
</reference>
<proteinExistence type="predicted"/>
<organism evidence="1 2">
    <name type="scientific">Coccidioides immitis (strain RS)</name>
    <name type="common">Valley fever fungus</name>
    <dbReference type="NCBI Taxonomy" id="246410"/>
    <lineage>
        <taxon>Eukaryota</taxon>
        <taxon>Fungi</taxon>
        <taxon>Dikarya</taxon>
        <taxon>Ascomycota</taxon>
        <taxon>Pezizomycotina</taxon>
        <taxon>Eurotiomycetes</taxon>
        <taxon>Eurotiomycetidae</taxon>
        <taxon>Onygenales</taxon>
        <taxon>Onygenaceae</taxon>
        <taxon>Coccidioides</taxon>
    </lineage>
</organism>
<accession>A0A0D8JSX9</accession>
<dbReference type="EMBL" id="GG704911">
    <property type="protein sequence ID" value="KJF60392.1"/>
    <property type="molecule type" value="Genomic_DNA"/>
</dbReference>